<feature type="transmembrane region" description="Helical" evidence="9">
    <location>
        <begin position="134"/>
        <end position="161"/>
    </location>
</feature>
<keyword evidence="5" id="KW-0997">Cell inner membrane</keyword>
<comment type="similarity">
    <text evidence="2 9">Belongs to the ABC-2 integral membrane protein family.</text>
</comment>
<dbReference type="AlphaFoldDB" id="A0A4R9GEP3"/>
<keyword evidence="12" id="KW-1185">Reference proteome</keyword>
<keyword evidence="7 9" id="KW-1133">Transmembrane helix</keyword>
<evidence type="ECO:0000256" key="7">
    <source>
        <dbReference type="ARBA" id="ARBA00022989"/>
    </source>
</evidence>
<dbReference type="OrthoDB" id="9786910at2"/>
<dbReference type="RefSeq" id="WP_135768328.1">
    <property type="nucleotide sequence ID" value="NZ_RQET01000008.1"/>
</dbReference>
<evidence type="ECO:0000256" key="3">
    <source>
        <dbReference type="ARBA" id="ARBA00022448"/>
    </source>
</evidence>
<evidence type="ECO:0000256" key="1">
    <source>
        <dbReference type="ARBA" id="ARBA00004429"/>
    </source>
</evidence>
<keyword evidence="4 9" id="KW-1003">Cell membrane</keyword>
<dbReference type="PANTHER" id="PTHR30413">
    <property type="entry name" value="INNER MEMBRANE TRANSPORT PERMEASE"/>
    <property type="match status" value="1"/>
</dbReference>
<evidence type="ECO:0000256" key="6">
    <source>
        <dbReference type="ARBA" id="ARBA00022692"/>
    </source>
</evidence>
<evidence type="ECO:0000256" key="8">
    <source>
        <dbReference type="ARBA" id="ARBA00023136"/>
    </source>
</evidence>
<gene>
    <name evidence="11" type="ORF">EHO60_11435</name>
</gene>
<evidence type="ECO:0000259" key="10">
    <source>
        <dbReference type="PROSITE" id="PS51012"/>
    </source>
</evidence>
<dbReference type="Proteomes" id="UP000298458">
    <property type="component" value="Unassembled WGS sequence"/>
</dbReference>
<accession>A0A4R9GEP3</accession>
<sequence length="294" mass="33742">MFDKIANKYKTQDSVNRDWDLIIRPKEGLFALHLGDLLRYKDLIFLFVKRDFVSLYKQTILGPVWYIIQPLASSIIFTIIFGKIANVPTDGIPHFIFYLSGTVLWGYFSDCLINTSNTFVSNAGIFSKVYFPRLAVPVSIIFSSLIKFSIQFTLFILFYIYYISEGADLSLQWSVLLFPIFIFQIALLGLGFGIIVSSMTTKYRDLSLLVNFGVQLAMYATPVVYPLSIVPEKFKVFYNLNPMASIIENFRFSFLGTGYFDSYAWTQSWIITLVVFFIGVIAFSKVERDFVDTV</sequence>
<evidence type="ECO:0000256" key="4">
    <source>
        <dbReference type="ARBA" id="ARBA00022475"/>
    </source>
</evidence>
<keyword evidence="3 9" id="KW-0813">Transport</keyword>
<keyword evidence="8 9" id="KW-0472">Membrane</keyword>
<evidence type="ECO:0000256" key="9">
    <source>
        <dbReference type="RuleBase" id="RU361157"/>
    </source>
</evidence>
<dbReference type="GO" id="GO:0015920">
    <property type="term" value="P:lipopolysaccharide transport"/>
    <property type="evidence" value="ECO:0007669"/>
    <property type="project" value="TreeGrafter"/>
</dbReference>
<feature type="transmembrane region" description="Helical" evidence="9">
    <location>
        <begin position="208"/>
        <end position="230"/>
    </location>
</feature>
<proteinExistence type="inferred from homology"/>
<name>A0A4R9GEP3_9LEPT</name>
<evidence type="ECO:0000256" key="2">
    <source>
        <dbReference type="ARBA" id="ARBA00007783"/>
    </source>
</evidence>
<protein>
    <recommendedName>
        <fullName evidence="9">Transport permease protein</fullName>
    </recommendedName>
</protein>
<dbReference type="GO" id="GO:0005886">
    <property type="term" value="C:plasma membrane"/>
    <property type="evidence" value="ECO:0007669"/>
    <property type="project" value="UniProtKB-SubCell"/>
</dbReference>
<comment type="subcellular location">
    <subcellularLocation>
        <location evidence="1">Cell inner membrane</location>
        <topology evidence="1">Multi-pass membrane protein</topology>
    </subcellularLocation>
    <subcellularLocation>
        <location evidence="9">Cell membrane</location>
        <topology evidence="9">Multi-pass membrane protein</topology>
    </subcellularLocation>
</comment>
<dbReference type="EMBL" id="RQET01000008">
    <property type="protein sequence ID" value="TGK09965.1"/>
    <property type="molecule type" value="Genomic_DNA"/>
</dbReference>
<feature type="domain" description="ABC transmembrane type-2" evidence="10">
    <location>
        <begin position="61"/>
        <end position="286"/>
    </location>
</feature>
<comment type="caution">
    <text evidence="11">The sequence shown here is derived from an EMBL/GenBank/DDBJ whole genome shotgun (WGS) entry which is preliminary data.</text>
</comment>
<evidence type="ECO:0000256" key="5">
    <source>
        <dbReference type="ARBA" id="ARBA00022519"/>
    </source>
</evidence>
<dbReference type="InterPro" id="IPR013525">
    <property type="entry name" value="ABC2_TM"/>
</dbReference>
<dbReference type="InterPro" id="IPR047817">
    <property type="entry name" value="ABC2_TM_bact-type"/>
</dbReference>
<dbReference type="PANTHER" id="PTHR30413:SF8">
    <property type="entry name" value="TRANSPORT PERMEASE PROTEIN"/>
    <property type="match status" value="1"/>
</dbReference>
<feature type="transmembrane region" description="Helical" evidence="9">
    <location>
        <begin position="64"/>
        <end position="85"/>
    </location>
</feature>
<feature type="transmembrane region" description="Helical" evidence="9">
    <location>
        <begin position="173"/>
        <end position="196"/>
    </location>
</feature>
<dbReference type="GO" id="GO:0140359">
    <property type="term" value="F:ABC-type transporter activity"/>
    <property type="evidence" value="ECO:0007669"/>
    <property type="project" value="InterPro"/>
</dbReference>
<evidence type="ECO:0000313" key="12">
    <source>
        <dbReference type="Proteomes" id="UP000298458"/>
    </source>
</evidence>
<dbReference type="Pfam" id="PF01061">
    <property type="entry name" value="ABC2_membrane"/>
    <property type="match status" value="1"/>
</dbReference>
<organism evidence="11 12">
    <name type="scientific">Leptospira fletcheri</name>
    <dbReference type="NCBI Taxonomy" id="2484981"/>
    <lineage>
        <taxon>Bacteria</taxon>
        <taxon>Pseudomonadati</taxon>
        <taxon>Spirochaetota</taxon>
        <taxon>Spirochaetia</taxon>
        <taxon>Leptospirales</taxon>
        <taxon>Leptospiraceae</taxon>
        <taxon>Leptospira</taxon>
    </lineage>
</organism>
<keyword evidence="6 9" id="KW-0812">Transmembrane</keyword>
<dbReference type="PROSITE" id="PS51012">
    <property type="entry name" value="ABC_TM2"/>
    <property type="match status" value="1"/>
</dbReference>
<reference evidence="11" key="1">
    <citation type="journal article" date="2019" name="PLoS Negl. Trop. Dis.">
        <title>Revisiting the worldwide diversity of Leptospira species in the environment.</title>
        <authorList>
            <person name="Vincent A.T."/>
            <person name="Schiettekatte O."/>
            <person name="Bourhy P."/>
            <person name="Veyrier F.J."/>
            <person name="Picardeau M."/>
        </authorList>
    </citation>
    <scope>NUCLEOTIDE SEQUENCE [LARGE SCALE GENOMIC DNA]</scope>
    <source>
        <strain evidence="11">SSW15</strain>
    </source>
</reference>
<evidence type="ECO:0000313" key="11">
    <source>
        <dbReference type="EMBL" id="TGK09965.1"/>
    </source>
</evidence>
<feature type="transmembrane region" description="Helical" evidence="9">
    <location>
        <begin position="263"/>
        <end position="283"/>
    </location>
</feature>
<feature type="transmembrane region" description="Helical" evidence="9">
    <location>
        <begin position="91"/>
        <end position="113"/>
    </location>
</feature>